<accession>A0A2A4YPJ4</accession>
<dbReference type="AlphaFoldDB" id="A0A2A4YPJ4"/>
<feature type="domain" description="Ribbon-helix-helix" evidence="1">
    <location>
        <begin position="4"/>
        <end position="67"/>
    </location>
</feature>
<proteinExistence type="predicted"/>
<dbReference type="GO" id="GO:0016740">
    <property type="term" value="F:transferase activity"/>
    <property type="evidence" value="ECO:0007669"/>
    <property type="project" value="UniProtKB-KW"/>
</dbReference>
<dbReference type="Gene3D" id="1.10.3990.20">
    <property type="entry name" value="protein bp1543"/>
    <property type="match status" value="1"/>
</dbReference>
<reference key="1">
    <citation type="submission" date="2017-08" db="EMBL/GenBank/DDBJ databases">
        <title>A dynamic microbial community with high functional redundancy inhabits the cold, oxic subseafloor aquifer.</title>
        <authorList>
            <person name="Tully B.J."/>
            <person name="Wheat C.G."/>
            <person name="Glazer B.T."/>
            <person name="Huber J.A."/>
        </authorList>
    </citation>
    <scope>NUCLEOTIDE SEQUENCE [LARGE SCALE GENOMIC DNA]</scope>
</reference>
<comment type="caution">
    <text evidence="2">The sequence shown here is derived from an EMBL/GenBank/DDBJ whole genome shotgun (WGS) entry which is preliminary data.</text>
</comment>
<keyword evidence="2" id="KW-0808">Transferase</keyword>
<dbReference type="InterPro" id="IPR027373">
    <property type="entry name" value="RHH_dom"/>
</dbReference>
<sequence length="72" mass="8323">MPKPQKHSFNISGHQTSITLEGEFWQALKSIASANNQSLAQIIINIDNKRQDENLSSAVRVYILEYYQNRHH</sequence>
<organism evidence="2">
    <name type="scientific">OCS116 cluster bacterium</name>
    <dbReference type="NCBI Taxonomy" id="2030921"/>
    <lineage>
        <taxon>Bacteria</taxon>
        <taxon>Pseudomonadati</taxon>
        <taxon>Pseudomonadota</taxon>
        <taxon>Alphaproteobacteria</taxon>
        <taxon>OCS116 cluster</taxon>
    </lineage>
</organism>
<protein>
    <submittedName>
        <fullName evidence="2">Aryl-sulfate sulfotransferase</fullName>
    </submittedName>
</protein>
<name>A0A2A4YPJ4_9PROT</name>
<reference evidence="2" key="2">
    <citation type="journal article" date="2018" name="ISME J.">
        <title>A dynamic microbial community with high functional redundancy inhabits the cold, oxic subseafloor aquifer.</title>
        <authorList>
            <person name="Tully B.J."/>
            <person name="Wheat C.G."/>
            <person name="Glazer B.T."/>
            <person name="Huber J.A."/>
        </authorList>
    </citation>
    <scope>NUCLEOTIDE SEQUENCE</scope>
    <source>
        <strain evidence="2">NORP83</strain>
    </source>
</reference>
<evidence type="ECO:0000259" key="1">
    <source>
        <dbReference type="Pfam" id="PF13467"/>
    </source>
</evidence>
<dbReference type="EMBL" id="NVUS01000039">
    <property type="protein sequence ID" value="PCI96726.1"/>
    <property type="molecule type" value="Genomic_DNA"/>
</dbReference>
<dbReference type="Pfam" id="PF13467">
    <property type="entry name" value="RHH_4"/>
    <property type="match status" value="1"/>
</dbReference>
<evidence type="ECO:0000313" key="2">
    <source>
        <dbReference type="EMBL" id="PCI96726.1"/>
    </source>
</evidence>
<dbReference type="InterPro" id="IPR038268">
    <property type="entry name" value="RHH_sf"/>
</dbReference>
<gene>
    <name evidence="2" type="ORF">COB13_17105</name>
</gene>